<dbReference type="InterPro" id="IPR036108">
    <property type="entry name" value="4pyrrol_syn_uPrphyn_synt_sf"/>
</dbReference>
<accession>A0A346Y009</accession>
<dbReference type="Gene3D" id="1.10.10.10">
    <property type="entry name" value="Winged helix-like DNA-binding domain superfamily/Winged helix DNA-binding domain"/>
    <property type="match status" value="1"/>
</dbReference>
<name>A0A346Y009_9ACTN</name>
<dbReference type="PROSITE" id="PS51755">
    <property type="entry name" value="OMPR_PHOB"/>
    <property type="match status" value="1"/>
</dbReference>
<dbReference type="AlphaFoldDB" id="A0A346Y009"/>
<evidence type="ECO:0000256" key="1">
    <source>
        <dbReference type="ARBA" id="ARBA00023125"/>
    </source>
</evidence>
<feature type="domain" description="OmpR/PhoB-type" evidence="3">
    <location>
        <begin position="267"/>
        <end position="364"/>
    </location>
</feature>
<keyword evidence="5" id="KW-1185">Reference proteome</keyword>
<protein>
    <submittedName>
        <fullName evidence="4">Putative transcriptional regulator</fullName>
    </submittedName>
</protein>
<dbReference type="EMBL" id="CP031165">
    <property type="protein sequence ID" value="AXV07806.1"/>
    <property type="molecule type" value="Genomic_DNA"/>
</dbReference>
<dbReference type="GO" id="GO:0000160">
    <property type="term" value="P:phosphorelay signal transduction system"/>
    <property type="evidence" value="ECO:0007669"/>
    <property type="project" value="InterPro"/>
</dbReference>
<dbReference type="PANTHER" id="PTHR40082">
    <property type="entry name" value="BLR5956 PROTEIN"/>
    <property type="match status" value="1"/>
</dbReference>
<organism evidence="4 5">
    <name type="scientific">Euzebya pacifica</name>
    <dbReference type="NCBI Taxonomy" id="1608957"/>
    <lineage>
        <taxon>Bacteria</taxon>
        <taxon>Bacillati</taxon>
        <taxon>Actinomycetota</taxon>
        <taxon>Nitriliruptoria</taxon>
        <taxon>Euzebyales</taxon>
    </lineage>
</organism>
<dbReference type="Pfam" id="PF02602">
    <property type="entry name" value="HEM4"/>
    <property type="match status" value="1"/>
</dbReference>
<dbReference type="InterPro" id="IPR036388">
    <property type="entry name" value="WH-like_DNA-bd_sf"/>
</dbReference>
<dbReference type="GO" id="GO:0003677">
    <property type="term" value="F:DNA binding"/>
    <property type="evidence" value="ECO:0007669"/>
    <property type="project" value="UniProtKB-UniRule"/>
</dbReference>
<gene>
    <name evidence="4" type="ORF">DVS28_a3130</name>
</gene>
<dbReference type="InterPro" id="IPR001867">
    <property type="entry name" value="OmpR/PhoB-type_DNA-bd"/>
</dbReference>
<dbReference type="PANTHER" id="PTHR40082:SF1">
    <property type="entry name" value="BLR5956 PROTEIN"/>
    <property type="match status" value="1"/>
</dbReference>
<dbReference type="CDD" id="cd06578">
    <property type="entry name" value="HemD"/>
    <property type="match status" value="1"/>
</dbReference>
<dbReference type="SMART" id="SM00862">
    <property type="entry name" value="Trans_reg_C"/>
    <property type="match status" value="1"/>
</dbReference>
<reference evidence="4 5" key="1">
    <citation type="submission" date="2018-09" db="EMBL/GenBank/DDBJ databases">
        <title>Complete genome sequence of Euzebya sp. DY32-46 isolated from seawater of Pacific Ocean.</title>
        <authorList>
            <person name="Xu L."/>
            <person name="Wu Y.-H."/>
            <person name="Xu X.-W."/>
        </authorList>
    </citation>
    <scope>NUCLEOTIDE SEQUENCE [LARGE SCALE GENOMIC DNA]</scope>
    <source>
        <strain evidence="4 5">DY32-46</strain>
    </source>
</reference>
<sequence length="366" mass="38851">MESTVVAVTGARRGQELVDAFARRGATVVHAPMLSGDHPAADEEIAVDTRLILDLQPQWIVATTGVGMRLWLEAAGRAGHHADLTALLQGTRCLARGAKAAGGLAGAGIKPVWTAPRETDATVAGWLAQHALAGDGVAVQLHGGHPRAYDVLADKGMDVVSVLPYRTGPPTDMDRARDLVERLLAGEVDVIAFTSPGAVRNLVDVAESFGEDCTTLLRAIVTTRTAIAAVGPVTAGTCEDLGLLVRMQPTRYRSMDLVREVESWVARQPHERSTHVTLDPSASAARVDDIVISLGKREYLVLATLSRRSGGVCRTEELLVSGWGHEAPDDASTVKHQVARLRRKLDGTSVAIQTVRGVGYRLVAAG</sequence>
<evidence type="ECO:0000256" key="2">
    <source>
        <dbReference type="PROSITE-ProRule" id="PRU01091"/>
    </source>
</evidence>
<dbReference type="InterPro" id="IPR016032">
    <property type="entry name" value="Sig_transdc_resp-reg_C-effctor"/>
</dbReference>
<keyword evidence="1 2" id="KW-0238">DNA-binding</keyword>
<dbReference type="InterPro" id="IPR039793">
    <property type="entry name" value="UROS/Hem4"/>
</dbReference>
<dbReference type="Proteomes" id="UP000264006">
    <property type="component" value="Chromosome"/>
</dbReference>
<proteinExistence type="predicted"/>
<dbReference type="RefSeq" id="WP_164710593.1">
    <property type="nucleotide sequence ID" value="NZ_CP031165.1"/>
</dbReference>
<dbReference type="GO" id="GO:0004852">
    <property type="term" value="F:uroporphyrinogen-III synthase activity"/>
    <property type="evidence" value="ECO:0007669"/>
    <property type="project" value="InterPro"/>
</dbReference>
<dbReference type="CDD" id="cd00383">
    <property type="entry name" value="trans_reg_C"/>
    <property type="match status" value="1"/>
</dbReference>
<dbReference type="SUPFAM" id="SSF69618">
    <property type="entry name" value="HemD-like"/>
    <property type="match status" value="1"/>
</dbReference>
<evidence type="ECO:0000313" key="5">
    <source>
        <dbReference type="Proteomes" id="UP000264006"/>
    </source>
</evidence>
<dbReference type="GO" id="GO:0006780">
    <property type="term" value="P:uroporphyrinogen III biosynthetic process"/>
    <property type="evidence" value="ECO:0007669"/>
    <property type="project" value="InterPro"/>
</dbReference>
<dbReference type="Gene3D" id="3.40.50.10090">
    <property type="match status" value="2"/>
</dbReference>
<evidence type="ECO:0000313" key="4">
    <source>
        <dbReference type="EMBL" id="AXV07806.1"/>
    </source>
</evidence>
<feature type="DNA-binding region" description="OmpR/PhoB-type" evidence="2">
    <location>
        <begin position="267"/>
        <end position="364"/>
    </location>
</feature>
<dbReference type="InterPro" id="IPR003754">
    <property type="entry name" value="4pyrrol_synth_uPrphyn_synth"/>
</dbReference>
<evidence type="ECO:0000259" key="3">
    <source>
        <dbReference type="PROSITE" id="PS51755"/>
    </source>
</evidence>
<dbReference type="Pfam" id="PF00486">
    <property type="entry name" value="Trans_reg_C"/>
    <property type="match status" value="1"/>
</dbReference>
<dbReference type="GO" id="GO:0006355">
    <property type="term" value="P:regulation of DNA-templated transcription"/>
    <property type="evidence" value="ECO:0007669"/>
    <property type="project" value="InterPro"/>
</dbReference>
<dbReference type="KEGG" id="euz:DVS28_a3130"/>
<dbReference type="SUPFAM" id="SSF46894">
    <property type="entry name" value="C-terminal effector domain of the bipartite response regulators"/>
    <property type="match status" value="1"/>
</dbReference>